<evidence type="ECO:0000256" key="1">
    <source>
        <dbReference type="ARBA" id="ARBA00007569"/>
    </source>
</evidence>
<evidence type="ECO:0000313" key="3">
    <source>
        <dbReference type="EMBL" id="AIZ57126.1"/>
    </source>
</evidence>
<dbReference type="GO" id="GO:0008137">
    <property type="term" value="F:NADH dehydrogenase (ubiquinone) activity"/>
    <property type="evidence" value="ECO:0007669"/>
    <property type="project" value="InterPro"/>
</dbReference>
<keyword evidence="4" id="KW-1185">Reference proteome</keyword>
<comment type="similarity">
    <text evidence="1">Belongs to the complex I 30 kDa subunit family.</text>
</comment>
<keyword evidence="3" id="KW-0560">Oxidoreductase</keyword>
<dbReference type="Pfam" id="PF00329">
    <property type="entry name" value="Complex1_30kDa"/>
    <property type="match status" value="1"/>
</dbReference>
<accession>A0A0A7LI11</accession>
<dbReference type="Proteomes" id="UP000030787">
    <property type="component" value="Chromosome"/>
</dbReference>
<dbReference type="KEGG" id="mear:Mpt1_c12640"/>
<reference evidence="3 4" key="1">
    <citation type="journal article" date="2014" name="Appl. Environ. Microbiol.">
        <title>Comparative Genome Analysis of 'Candidatus Methanoplasma termitum' Indicates a New Mode of Energy Metabolism in the Seventh Order of Methanogens.</title>
        <authorList>
            <person name="Lang K."/>
            <person name="Schuldes J."/>
            <person name="Klingl A."/>
            <person name="Poehlein A."/>
            <person name="Daniel R."/>
            <person name="Brune A."/>
        </authorList>
    </citation>
    <scope>NUCLEOTIDE SEQUENCE [LARGE SCALE GENOMIC DNA]</scope>
    <source>
        <strain evidence="4">Mpt1</strain>
    </source>
</reference>
<dbReference type="HOGENOM" id="CLU_042628_6_3_2"/>
<dbReference type="STRING" id="1577791.Mpt1_c12640"/>
<dbReference type="InterPro" id="IPR001268">
    <property type="entry name" value="NADH_UbQ_OxRdtase_30kDa_su"/>
</dbReference>
<dbReference type="PANTHER" id="PTHR10884">
    <property type="entry name" value="NADH DEHYDROGENASE UBIQUINONE IRON-SULFUR PROTEIN 3"/>
    <property type="match status" value="1"/>
</dbReference>
<dbReference type="SUPFAM" id="SSF143243">
    <property type="entry name" value="Nqo5-like"/>
    <property type="match status" value="1"/>
</dbReference>
<dbReference type="OrthoDB" id="43567at2157"/>
<dbReference type="RefSeq" id="WP_048113174.1">
    <property type="nucleotide sequence ID" value="NZ_CP010070.1"/>
</dbReference>
<name>A0A0A7LI11_9ARCH</name>
<sequence>MAEISEKPTVEEISTLLRNKFSDKLKVTGTATRRVFVKVEKDAIHPVCEYIHNILSFEHATSIMGNDMKDHMEVIYHLSNYYSGVIIELTTDLPLDDLHVRSVSDIWGGGNWHERETHELFGIVFDGHPKLERLLTPDSYEFYPFRKSYKLRGQE</sequence>
<feature type="domain" description="NADH:ubiquinone oxidoreductase 30kDa subunit" evidence="2">
    <location>
        <begin position="37"/>
        <end position="154"/>
    </location>
</feature>
<evidence type="ECO:0000259" key="2">
    <source>
        <dbReference type="Pfam" id="PF00329"/>
    </source>
</evidence>
<evidence type="ECO:0000313" key="4">
    <source>
        <dbReference type="Proteomes" id="UP000030787"/>
    </source>
</evidence>
<proteinExistence type="inferred from homology"/>
<dbReference type="AlphaFoldDB" id="A0A0A7LI11"/>
<protein>
    <submittedName>
        <fullName evidence="3">FpoC protein</fullName>
        <ecNumber evidence="3">1.12.98.3</ecNumber>
    </submittedName>
</protein>
<dbReference type="EMBL" id="CP010070">
    <property type="protein sequence ID" value="AIZ57126.1"/>
    <property type="molecule type" value="Genomic_DNA"/>
</dbReference>
<dbReference type="Gene3D" id="3.30.460.80">
    <property type="entry name" value="NADH:ubiquinone oxidoreductase, 30kDa subunit"/>
    <property type="match status" value="1"/>
</dbReference>
<dbReference type="InterPro" id="IPR037232">
    <property type="entry name" value="NADH_quin_OxRdtase_su_C/D-like"/>
</dbReference>
<gene>
    <name evidence="3" type="primary">fpoC</name>
    <name evidence="3" type="ORF">Mpt1_c12640</name>
</gene>
<dbReference type="GeneID" id="24818925"/>
<organism evidence="3 4">
    <name type="scientific">Candidatus Methanoplasma termitum</name>
    <dbReference type="NCBI Taxonomy" id="1577791"/>
    <lineage>
        <taxon>Archaea</taxon>
        <taxon>Methanobacteriati</taxon>
        <taxon>Thermoplasmatota</taxon>
        <taxon>Thermoplasmata</taxon>
        <taxon>Methanomassiliicoccales</taxon>
        <taxon>Methanomassiliicoccaceae</taxon>
        <taxon>Candidatus Methanoplasma</taxon>
    </lineage>
</organism>
<dbReference type="PANTHER" id="PTHR10884:SF14">
    <property type="entry name" value="NADH DEHYDROGENASE [UBIQUINONE] IRON-SULFUR PROTEIN 3, MITOCHONDRIAL"/>
    <property type="match status" value="1"/>
</dbReference>
<dbReference type="EC" id="1.12.98.3" evidence="3"/>
<dbReference type="GO" id="GO:0051911">
    <property type="term" value="F:Methanosarcina-phenazine hydrogenase activity"/>
    <property type="evidence" value="ECO:0007669"/>
    <property type="project" value="UniProtKB-EC"/>
</dbReference>